<dbReference type="Proteomes" id="UP000829354">
    <property type="component" value="Chromosome V"/>
</dbReference>
<accession>A0AAE9F0X8</accession>
<organism evidence="1 2">
    <name type="scientific">Caenorhabditis briggsae</name>
    <dbReference type="NCBI Taxonomy" id="6238"/>
    <lineage>
        <taxon>Eukaryota</taxon>
        <taxon>Metazoa</taxon>
        <taxon>Ecdysozoa</taxon>
        <taxon>Nematoda</taxon>
        <taxon>Chromadorea</taxon>
        <taxon>Rhabditida</taxon>
        <taxon>Rhabditina</taxon>
        <taxon>Rhabditomorpha</taxon>
        <taxon>Rhabditoidea</taxon>
        <taxon>Rhabditidae</taxon>
        <taxon>Peloderinae</taxon>
        <taxon>Caenorhabditis</taxon>
    </lineage>
</organism>
<reference evidence="1 2" key="1">
    <citation type="submission" date="2022-04" db="EMBL/GenBank/DDBJ databases">
        <title>Chromosome-level reference genomes for two strains of Caenorhabditis briggsae: an improved platform for comparative genomics.</title>
        <authorList>
            <person name="Stevens L."/>
            <person name="Andersen E."/>
        </authorList>
    </citation>
    <scope>NUCLEOTIDE SEQUENCE [LARGE SCALE GENOMIC DNA]</scope>
    <source>
        <strain evidence="1">VX34</strain>
        <tissue evidence="1">Whole-organism</tissue>
    </source>
</reference>
<evidence type="ECO:0000313" key="2">
    <source>
        <dbReference type="Proteomes" id="UP000829354"/>
    </source>
</evidence>
<protein>
    <submittedName>
        <fullName evidence="1">Uncharacterized protein</fullName>
    </submittedName>
</protein>
<gene>
    <name evidence="1" type="ORF">L5515_006539</name>
</gene>
<proteinExistence type="predicted"/>
<sequence length="174" mass="19145">MRIITSIWNAARIRNKNIRKLENGTEKFENFALFQKAPQNAPRYFDGLSYYANGIFELGKDRVPLGQPVDQSIFPSRIKVRVLKDTVIPPQSEAFVACGLPIQNAPRDLVLISQSNTLTDSDLLVAPAVFSSTSARILVTNPTNEPKILYANTTAASAAPVSSQEDPAVILHYS</sequence>
<dbReference type="AlphaFoldDB" id="A0AAE9F0X8"/>
<dbReference type="EMBL" id="CP092624">
    <property type="protein sequence ID" value="UMM32876.1"/>
    <property type="molecule type" value="Genomic_DNA"/>
</dbReference>
<name>A0AAE9F0X8_CAEBR</name>
<evidence type="ECO:0000313" key="1">
    <source>
        <dbReference type="EMBL" id="UMM32876.1"/>
    </source>
</evidence>
<keyword evidence="2" id="KW-1185">Reference proteome</keyword>